<dbReference type="Proteomes" id="UP000886881">
    <property type="component" value="Unassembled WGS sequence"/>
</dbReference>
<dbReference type="Pfam" id="PF13568">
    <property type="entry name" value="OMP_b-brl_2"/>
    <property type="match status" value="1"/>
</dbReference>
<dbReference type="AlphaFoldDB" id="A0A9D1GNL5"/>
<sequence>MQDNNQEFDLRLRSALENAGIQPPRDAWKKISRRLDAVAAPSSGSRGFAPAAWRWAGAALACAAVALGVFITVPGASESSVSIERGALTAEAVRIQEPGLQKAGVLGNPARSAKTAAARMAAVPAAVEIDATAPQEKEETGNAAPAPAGGRKSVNPKRSGETYSYDGNSGVDPFALLAMEEDNGRKGFGATFLYAKGAIGGNDPDFTGRRAGMTMAPGVSSSGITELGESTYGIPLTLGLGVRFYLLPGFSIGTGVDYSLLTRTFTGKYTGPETSGLDEVSGDVQHTMQYIGVPVDLYYDILSSDKIKFYVYGGGEAEYCVSNKYTVFSSPRITCSEPVRKLQFSVGAGVGVEFRLSGKLGLYLDPGVRYYFPNSQPKSIRTDKPFMFNFDAGLRFSL</sequence>
<dbReference type="InterPro" id="IPR025665">
    <property type="entry name" value="Beta-barrel_OMP_2"/>
</dbReference>
<organism evidence="3 4">
    <name type="scientific">Candidatus Cryptobacteroides merdipullorum</name>
    <dbReference type="NCBI Taxonomy" id="2840771"/>
    <lineage>
        <taxon>Bacteria</taxon>
        <taxon>Pseudomonadati</taxon>
        <taxon>Bacteroidota</taxon>
        <taxon>Bacteroidia</taxon>
        <taxon>Bacteroidales</taxon>
        <taxon>Candidatus Cryptobacteroides</taxon>
    </lineage>
</organism>
<dbReference type="SUPFAM" id="SSF56925">
    <property type="entry name" value="OMPA-like"/>
    <property type="match status" value="1"/>
</dbReference>
<evidence type="ECO:0000256" key="1">
    <source>
        <dbReference type="SAM" id="MobiDB-lite"/>
    </source>
</evidence>
<evidence type="ECO:0000313" key="3">
    <source>
        <dbReference type="EMBL" id="HIT47181.1"/>
    </source>
</evidence>
<accession>A0A9D1GNL5</accession>
<dbReference type="Gene3D" id="2.40.160.70">
    <property type="entry name" value="outer membrane protein from Thermus thermophilus HB27"/>
    <property type="match status" value="1"/>
</dbReference>
<protein>
    <submittedName>
        <fullName evidence="3">PorT family protein</fullName>
    </submittedName>
</protein>
<feature type="region of interest" description="Disordered" evidence="1">
    <location>
        <begin position="132"/>
        <end position="165"/>
    </location>
</feature>
<comment type="caution">
    <text evidence="3">The sequence shown here is derived from an EMBL/GenBank/DDBJ whole genome shotgun (WGS) entry which is preliminary data.</text>
</comment>
<feature type="domain" description="Outer membrane protein beta-barrel" evidence="2">
    <location>
        <begin position="223"/>
        <end position="372"/>
    </location>
</feature>
<dbReference type="InterPro" id="IPR011250">
    <property type="entry name" value="OMP/PagP_B-barrel"/>
</dbReference>
<evidence type="ECO:0000313" key="4">
    <source>
        <dbReference type="Proteomes" id="UP000886881"/>
    </source>
</evidence>
<name>A0A9D1GNL5_9BACT</name>
<reference evidence="3" key="1">
    <citation type="submission" date="2020-10" db="EMBL/GenBank/DDBJ databases">
        <authorList>
            <person name="Gilroy R."/>
        </authorList>
    </citation>
    <scope>NUCLEOTIDE SEQUENCE</scope>
    <source>
        <strain evidence="3">ChiHecec2B26-709</strain>
    </source>
</reference>
<evidence type="ECO:0000259" key="2">
    <source>
        <dbReference type="Pfam" id="PF13568"/>
    </source>
</evidence>
<proteinExistence type="predicted"/>
<gene>
    <name evidence="3" type="ORF">IAC35_04915</name>
</gene>
<reference evidence="3" key="2">
    <citation type="journal article" date="2021" name="PeerJ">
        <title>Extensive microbial diversity within the chicken gut microbiome revealed by metagenomics and culture.</title>
        <authorList>
            <person name="Gilroy R."/>
            <person name="Ravi A."/>
            <person name="Getino M."/>
            <person name="Pursley I."/>
            <person name="Horton D.L."/>
            <person name="Alikhan N.F."/>
            <person name="Baker D."/>
            <person name="Gharbi K."/>
            <person name="Hall N."/>
            <person name="Watson M."/>
            <person name="Adriaenssens E.M."/>
            <person name="Foster-Nyarko E."/>
            <person name="Jarju S."/>
            <person name="Secka A."/>
            <person name="Antonio M."/>
            <person name="Oren A."/>
            <person name="Chaudhuri R.R."/>
            <person name="La Ragione R."/>
            <person name="Hildebrand F."/>
            <person name="Pallen M.J."/>
        </authorList>
    </citation>
    <scope>NUCLEOTIDE SEQUENCE</scope>
    <source>
        <strain evidence="3">ChiHecec2B26-709</strain>
    </source>
</reference>
<dbReference type="EMBL" id="DVLC01000094">
    <property type="protein sequence ID" value="HIT47181.1"/>
    <property type="molecule type" value="Genomic_DNA"/>
</dbReference>